<feature type="region of interest" description="Disordered" evidence="7">
    <location>
        <begin position="66"/>
        <end position="95"/>
    </location>
</feature>
<feature type="region of interest" description="Disordered" evidence="7">
    <location>
        <begin position="936"/>
        <end position="964"/>
    </location>
</feature>
<dbReference type="Proteomes" id="UP000008837">
    <property type="component" value="Unassembled WGS sequence"/>
</dbReference>
<evidence type="ECO:0000313" key="8">
    <source>
        <dbReference type="EMBL" id="EDP42765.1"/>
    </source>
</evidence>
<accession>A8Q6H1</accession>
<feature type="region of interest" description="Disordered" evidence="7">
    <location>
        <begin position="1"/>
        <end position="50"/>
    </location>
</feature>
<feature type="region of interest" description="Disordered" evidence="7">
    <location>
        <begin position="320"/>
        <end position="450"/>
    </location>
</feature>
<evidence type="ECO:0000256" key="6">
    <source>
        <dbReference type="ARBA" id="ARBA00024695"/>
    </source>
</evidence>
<sequence length="964" mass="108298">MGSGKKGGSQLAQLRSGLRDAGITGSNSKKGKRNDRDDSRVGQYRAQQRRKRLEALMTNLNAFDERVASSKNQALGAKVKGASGRPANAKSSSIQQRRERLLPEYQNRHHSSSFHDRRFGEYNPHMSLEDKMLKRFTHERMHRIPKTSNTSLFDLNDDDDADLTLTHYGQSLSGMDELPDVRLDDDNDDDNPRGHIDANMTRDEHFAGFDDAEDPDAAQAPRSKHEVMKEVIAKSKLAKHERQKVKDADEELRMELDDELGDIRSLLFSRPSTETSVDVAATERAATPASSKGDTYDAFVREMAYERRAKPQDRLKTAEELAQDQAKRLEEAESARLRRMRGELDEEGEALMDYAIDDDDDHENDANSNVKRAVKTDEPRTMRSRFGLGHGLDEQSSAASENDEDAGQDTETAMEEEYDVDEEEDNESDDDEGDDAEDSADNDEDGDENDTAAQLADYQNLEQYGEAPYTPQTVNKAEPQPTRRLPRASSERVSTLPFTFPCPSTHDAFLDLLEQHQVAPSQLHTVISRIRTLHAPNLGEENPVKLQRFLGVLVDHVLYRTSQDDATNEDLLVLNDLVLHISDLATMYPLRAAEHFVAKLSLMQRNLMQGLAQGALEPASRTWPSLPELSFLRVCGLLWPTSDRWHAVTTPMLLLVAQYLAHARIRSLRDMGSALYLVSLVSSAQRESRRIVPEALNALFNISAMLLPLHHGRRMHGRSPVKALAEEFGIPTPDVEAQHTHAFTIRADAQPHAKVSLAHILTHADAVSSSSAVQTQVDLLRMCVALQMSFAKMYEGSPAFVELFMPMLFLLEIGEAGLRDTAPSVVSYVHDAATSIRSQLERAYASRHALRLQAHRALSIATYAPKFDQQSFDPKRATDPDTERAYAAKMRALLKKERKGAIRELRKDAQFLADEREQRRVAEDVAYKKKIDKILGGMQDERSEQKQLERAKSAIRKRAGKRSP</sequence>
<dbReference type="KEGG" id="mgl:MGL_2965"/>
<dbReference type="InterPro" id="IPR007276">
    <property type="entry name" value="Nop14"/>
</dbReference>
<dbReference type="Pfam" id="PF04147">
    <property type="entry name" value="Nop14"/>
    <property type="match status" value="1"/>
</dbReference>
<comment type="subcellular location">
    <subcellularLocation>
        <location evidence="1">Nucleus</location>
        <location evidence="1">Nucleolus</location>
    </subcellularLocation>
</comment>
<evidence type="ECO:0000256" key="4">
    <source>
        <dbReference type="ARBA" id="ARBA00022552"/>
    </source>
</evidence>
<feature type="region of interest" description="Disordered" evidence="7">
    <location>
        <begin position="171"/>
        <end position="202"/>
    </location>
</feature>
<feature type="region of interest" description="Disordered" evidence="7">
    <location>
        <begin position="465"/>
        <end position="492"/>
    </location>
</feature>
<feature type="compositionally biased region" description="Basic residues" evidence="7">
    <location>
        <begin position="953"/>
        <end position="964"/>
    </location>
</feature>
<evidence type="ECO:0000256" key="7">
    <source>
        <dbReference type="SAM" id="MobiDB-lite"/>
    </source>
</evidence>
<comment type="caution">
    <text evidence="8">The sequence shown here is derived from an EMBL/GenBank/DDBJ whole genome shotgun (WGS) entry which is preliminary data.</text>
</comment>
<dbReference type="VEuPathDB" id="FungiDB:MGL_2965"/>
<dbReference type="GO" id="GO:0030692">
    <property type="term" value="C:Noc4p-Nop14p complex"/>
    <property type="evidence" value="ECO:0007669"/>
    <property type="project" value="TreeGrafter"/>
</dbReference>
<comment type="function">
    <text evidence="6">Involved in nucleolar processing of pre-18S ribosomal RNA. Has a role in the nuclear export of 40S pre-ribosomal subunit to the cytoplasm.</text>
</comment>
<dbReference type="OMA" id="KSCWPSL"/>
<name>A8Q6H1_MALGO</name>
<evidence type="ECO:0000256" key="2">
    <source>
        <dbReference type="ARBA" id="ARBA00007466"/>
    </source>
</evidence>
<dbReference type="GO" id="GO:0032040">
    <property type="term" value="C:small-subunit processome"/>
    <property type="evidence" value="ECO:0007669"/>
    <property type="project" value="InterPro"/>
</dbReference>
<dbReference type="AlphaFoldDB" id="A8Q6H1"/>
<feature type="compositionally biased region" description="Basic and acidic residues" evidence="7">
    <location>
        <begin position="179"/>
        <end position="202"/>
    </location>
</feature>
<evidence type="ECO:0000313" key="9">
    <source>
        <dbReference type="Proteomes" id="UP000008837"/>
    </source>
</evidence>
<protein>
    <recommendedName>
        <fullName evidence="10">Nop14-like protein</fullName>
    </recommendedName>
</protein>
<feature type="region of interest" description="Disordered" evidence="7">
    <location>
        <begin position="272"/>
        <end position="293"/>
    </location>
</feature>
<dbReference type="InParanoid" id="A8Q6H1"/>
<feature type="compositionally biased region" description="Acidic residues" evidence="7">
    <location>
        <begin position="401"/>
        <end position="450"/>
    </location>
</feature>
<feature type="compositionally biased region" description="Basic and acidic residues" evidence="7">
    <location>
        <begin position="320"/>
        <end position="343"/>
    </location>
</feature>
<reference evidence="8 9" key="1">
    <citation type="journal article" date="2007" name="Proc. Natl. Acad. Sci. U.S.A.">
        <title>Dandruff-associated Malassezia genomes reveal convergent and divergent virulence traits shared with plant and human fungal pathogens.</title>
        <authorList>
            <person name="Xu J."/>
            <person name="Saunders C.W."/>
            <person name="Hu P."/>
            <person name="Grant R.A."/>
            <person name="Boekhout T."/>
            <person name="Kuramae E.E."/>
            <person name="Kronstad J.W."/>
            <person name="Deangelis Y.M."/>
            <person name="Reeder N.L."/>
            <person name="Johnstone K.R."/>
            <person name="Leland M."/>
            <person name="Fieno A.M."/>
            <person name="Begley W.M."/>
            <person name="Sun Y."/>
            <person name="Lacey M.P."/>
            <person name="Chaudhary T."/>
            <person name="Keough T."/>
            <person name="Chu L."/>
            <person name="Sears R."/>
            <person name="Yuan B."/>
            <person name="Dawson T.L.Jr."/>
        </authorList>
    </citation>
    <scope>NUCLEOTIDE SEQUENCE [LARGE SCALE GENOMIC DNA]</scope>
    <source>
        <strain evidence="9">ATCC MYA-4612 / CBS 7966</strain>
    </source>
</reference>
<evidence type="ECO:0008006" key="10">
    <source>
        <dbReference type="Google" id="ProtNLM"/>
    </source>
</evidence>
<feature type="compositionally biased region" description="Basic and acidic residues" evidence="7">
    <location>
        <begin position="936"/>
        <end position="952"/>
    </location>
</feature>
<keyword evidence="9" id="KW-1185">Reference proteome</keyword>
<dbReference type="OrthoDB" id="441771at2759"/>
<evidence type="ECO:0000256" key="1">
    <source>
        <dbReference type="ARBA" id="ARBA00004604"/>
    </source>
</evidence>
<organism evidence="8 9">
    <name type="scientific">Malassezia globosa (strain ATCC MYA-4612 / CBS 7966)</name>
    <name type="common">Dandruff-associated fungus</name>
    <dbReference type="NCBI Taxonomy" id="425265"/>
    <lineage>
        <taxon>Eukaryota</taxon>
        <taxon>Fungi</taxon>
        <taxon>Dikarya</taxon>
        <taxon>Basidiomycota</taxon>
        <taxon>Ustilaginomycotina</taxon>
        <taxon>Malasseziomycetes</taxon>
        <taxon>Malasseziales</taxon>
        <taxon>Malasseziaceae</taxon>
        <taxon>Malassezia</taxon>
    </lineage>
</organism>
<keyword evidence="5" id="KW-0539">Nucleus</keyword>
<keyword evidence="3" id="KW-0690">Ribosome biogenesis</keyword>
<comment type="similarity">
    <text evidence="2">Belongs to the NOP14 family.</text>
</comment>
<gene>
    <name evidence="8" type="ORF">MGL_2965</name>
</gene>
<keyword evidence="4" id="KW-0698">rRNA processing</keyword>
<proteinExistence type="inferred from homology"/>
<dbReference type="FunCoup" id="A8Q6H1">
    <property type="interactions" value="573"/>
</dbReference>
<feature type="compositionally biased region" description="Acidic residues" evidence="7">
    <location>
        <begin position="344"/>
        <end position="363"/>
    </location>
</feature>
<dbReference type="RefSeq" id="XP_001729979.1">
    <property type="nucleotide sequence ID" value="XM_001729927.1"/>
</dbReference>
<dbReference type="GO" id="GO:0030490">
    <property type="term" value="P:maturation of SSU-rRNA"/>
    <property type="evidence" value="ECO:0007669"/>
    <property type="project" value="TreeGrafter"/>
</dbReference>
<dbReference type="PANTHER" id="PTHR23183">
    <property type="entry name" value="NOP14"/>
    <property type="match status" value="1"/>
</dbReference>
<evidence type="ECO:0000256" key="3">
    <source>
        <dbReference type="ARBA" id="ARBA00022517"/>
    </source>
</evidence>
<dbReference type="EMBL" id="AAYY01000010">
    <property type="protein sequence ID" value="EDP42765.1"/>
    <property type="molecule type" value="Genomic_DNA"/>
</dbReference>
<dbReference type="STRING" id="425265.A8Q6H1"/>
<evidence type="ECO:0000256" key="5">
    <source>
        <dbReference type="ARBA" id="ARBA00023242"/>
    </source>
</evidence>
<dbReference type="GeneID" id="5854286"/>
<dbReference type="PANTHER" id="PTHR23183:SF0">
    <property type="entry name" value="NUCLEOLAR PROTEIN 14"/>
    <property type="match status" value="1"/>
</dbReference>